<keyword evidence="6" id="KW-0239">DNA-directed DNA polymerase</keyword>
<accession>N9VAG0</accession>
<dbReference type="SUPFAM" id="SSF48019">
    <property type="entry name" value="post-AAA+ oligomerization domain-like"/>
    <property type="match status" value="1"/>
</dbReference>
<keyword evidence="4" id="KW-0548">Nucleotidyltransferase</keyword>
<keyword evidence="3" id="KW-0808">Transferase</keyword>
<dbReference type="EC" id="2.7.7.7" evidence="1"/>
<keyword evidence="5" id="KW-0235">DNA replication</keyword>
<feature type="domain" description="DNA polymerase III delta subunit-like C-terminal" evidence="10">
    <location>
        <begin position="204"/>
        <end position="319"/>
    </location>
</feature>
<gene>
    <name evidence="11" type="ORF">MAU_4580</name>
</gene>
<dbReference type="RefSeq" id="WP_004424831.1">
    <property type="nucleotide sequence ID" value="NZ_AORI01000011.1"/>
</dbReference>
<protein>
    <recommendedName>
        <fullName evidence="2">DNA polymerase III subunit delta</fullName>
        <ecNumber evidence="1">2.7.7.7</ecNumber>
    </recommendedName>
</protein>
<comment type="catalytic activity">
    <reaction evidence="8">
        <text>DNA(n) + a 2'-deoxyribonucleoside 5'-triphosphate = DNA(n+1) + diphosphate</text>
        <dbReference type="Rhea" id="RHEA:22508"/>
        <dbReference type="Rhea" id="RHEA-COMP:17339"/>
        <dbReference type="Rhea" id="RHEA-COMP:17340"/>
        <dbReference type="ChEBI" id="CHEBI:33019"/>
        <dbReference type="ChEBI" id="CHEBI:61560"/>
        <dbReference type="ChEBI" id="CHEBI:173112"/>
        <dbReference type="EC" id="2.7.7.7"/>
    </reaction>
</comment>
<dbReference type="STRING" id="1188233.MAU_4580"/>
<evidence type="ECO:0000259" key="10">
    <source>
        <dbReference type="Pfam" id="PF21694"/>
    </source>
</evidence>
<evidence type="ECO:0000256" key="2">
    <source>
        <dbReference type="ARBA" id="ARBA00017703"/>
    </source>
</evidence>
<dbReference type="GO" id="GO:0009360">
    <property type="term" value="C:DNA polymerase III complex"/>
    <property type="evidence" value="ECO:0007669"/>
    <property type="project" value="InterPro"/>
</dbReference>
<dbReference type="Pfam" id="PF21694">
    <property type="entry name" value="DNA_pol3_delta_C"/>
    <property type="match status" value="1"/>
</dbReference>
<dbReference type="Gene3D" id="1.10.8.60">
    <property type="match status" value="1"/>
</dbReference>
<dbReference type="AlphaFoldDB" id="N9VAG0"/>
<dbReference type="InterPro" id="IPR048466">
    <property type="entry name" value="DNA_pol3_delta-like_C"/>
</dbReference>
<dbReference type="Pfam" id="PF06144">
    <property type="entry name" value="DNA_pol3_delta"/>
    <property type="match status" value="1"/>
</dbReference>
<name>N9VAG0_9BACT</name>
<dbReference type="Gene3D" id="3.40.50.300">
    <property type="entry name" value="P-loop containing nucleotide triphosphate hydrolases"/>
    <property type="match status" value="1"/>
</dbReference>
<evidence type="ECO:0000313" key="12">
    <source>
        <dbReference type="Proteomes" id="UP000013131"/>
    </source>
</evidence>
<dbReference type="SUPFAM" id="SSF52540">
    <property type="entry name" value="P-loop containing nucleoside triphosphate hydrolases"/>
    <property type="match status" value="1"/>
</dbReference>
<feature type="domain" description="DNA polymerase III delta N-terminal" evidence="9">
    <location>
        <begin position="2"/>
        <end position="128"/>
    </location>
</feature>
<comment type="similarity">
    <text evidence="7">Belongs to the DNA polymerase HolA subunit family.</text>
</comment>
<dbReference type="GO" id="GO:0006261">
    <property type="term" value="P:DNA-templated DNA replication"/>
    <property type="evidence" value="ECO:0007669"/>
    <property type="project" value="TreeGrafter"/>
</dbReference>
<dbReference type="NCBIfam" id="TIGR01128">
    <property type="entry name" value="holA"/>
    <property type="match status" value="1"/>
</dbReference>
<dbReference type="Gene3D" id="1.20.272.10">
    <property type="match status" value="1"/>
</dbReference>
<dbReference type="PANTHER" id="PTHR34388:SF1">
    <property type="entry name" value="DNA POLYMERASE III SUBUNIT DELTA"/>
    <property type="match status" value="1"/>
</dbReference>
<dbReference type="InterPro" id="IPR008921">
    <property type="entry name" value="DNA_pol3_clamp-load_cplx_C"/>
</dbReference>
<dbReference type="eggNOG" id="COG1466">
    <property type="taxonomic scope" value="Bacteria"/>
</dbReference>
<evidence type="ECO:0000256" key="5">
    <source>
        <dbReference type="ARBA" id="ARBA00022705"/>
    </source>
</evidence>
<comment type="caution">
    <text evidence="11">The sequence shown here is derived from an EMBL/GenBank/DDBJ whole genome shotgun (WGS) entry which is preliminary data.</text>
</comment>
<keyword evidence="12" id="KW-1185">Reference proteome</keyword>
<evidence type="ECO:0000256" key="3">
    <source>
        <dbReference type="ARBA" id="ARBA00022679"/>
    </source>
</evidence>
<dbReference type="InterPro" id="IPR027417">
    <property type="entry name" value="P-loop_NTPase"/>
</dbReference>
<dbReference type="GO" id="GO:0003887">
    <property type="term" value="F:DNA-directed DNA polymerase activity"/>
    <property type="evidence" value="ECO:0007669"/>
    <property type="project" value="UniProtKB-KW"/>
</dbReference>
<evidence type="ECO:0000256" key="8">
    <source>
        <dbReference type="ARBA" id="ARBA00049244"/>
    </source>
</evidence>
<proteinExistence type="inferred from homology"/>
<dbReference type="GO" id="GO:0003677">
    <property type="term" value="F:DNA binding"/>
    <property type="evidence" value="ECO:0007669"/>
    <property type="project" value="InterPro"/>
</dbReference>
<sequence>MYLIKGNEEYFIEQKINEIITKESNGISQEIDLIKFYDFFSFEELSDAISNDSLFSTKKLVVIRNPFIFNSKNKYTNENSISQFIDLIKKAIDFSNITLIFSQEIIKYDKDFLASKAFLFIEKNAEVFDVKKIEEKNLFSYVYKMVLKLNGNITDAALMLFLASVPNNLNLIEQEIKKLLLIDKNITEKMIEENIFAMSNNIDFALSEAILKWEDNKVIIKKINEQLQYGIQPNQIIGQIANILMHTKSIEILTRMNLNNEDIAKALNIHPYRIKLHYLFLNKIGNKKLNQLINDLETIDFNFKQNDLDEKSVIDLITIALIK</sequence>
<evidence type="ECO:0000256" key="1">
    <source>
        <dbReference type="ARBA" id="ARBA00012417"/>
    </source>
</evidence>
<dbReference type="PANTHER" id="PTHR34388">
    <property type="entry name" value="DNA POLYMERASE III SUBUNIT DELTA"/>
    <property type="match status" value="1"/>
</dbReference>
<evidence type="ECO:0000256" key="6">
    <source>
        <dbReference type="ARBA" id="ARBA00022932"/>
    </source>
</evidence>
<evidence type="ECO:0000313" key="11">
    <source>
        <dbReference type="EMBL" id="ENY68663.1"/>
    </source>
</evidence>
<dbReference type="PATRIC" id="fig|1188233.3.peg.444"/>
<reference evidence="11 12" key="1">
    <citation type="journal article" date="2013" name="Genome Announc.">
        <title>Draft Genome Sequences of Mycoplasma auris and Mycoplasma yeatsii, Two Species of the Ear Canal of Caprinae.</title>
        <authorList>
            <person name="Dordet-Frisoni E."/>
            <person name="Baranowski E."/>
            <person name="Barre A."/>
            <person name="Blanchard A."/>
            <person name="Breton M."/>
            <person name="Couture C."/>
            <person name="Dupuy V."/>
            <person name="Gaurivaud P."/>
            <person name="Jacob D."/>
            <person name="Lemaitre C."/>
            <person name="Manso-Silvan L."/>
            <person name="Nikolski M."/>
            <person name="Nouvel L.X."/>
            <person name="Poumarat F."/>
            <person name="Sirand-Pugnet P."/>
            <person name="Thebault P."/>
            <person name="Theil S."/>
            <person name="Thiaucourt F."/>
            <person name="Citti C."/>
            <person name="Tardy F."/>
        </authorList>
    </citation>
    <scope>NUCLEOTIDE SEQUENCE [LARGE SCALE GENOMIC DNA]</scope>
    <source>
        <strain evidence="11 12">15026</strain>
    </source>
</reference>
<dbReference type="OrthoDB" id="400018at2"/>
<evidence type="ECO:0000259" key="9">
    <source>
        <dbReference type="Pfam" id="PF06144"/>
    </source>
</evidence>
<dbReference type="InterPro" id="IPR010372">
    <property type="entry name" value="DNA_pol3_delta_N"/>
</dbReference>
<dbReference type="Proteomes" id="UP000013131">
    <property type="component" value="Unassembled WGS sequence"/>
</dbReference>
<evidence type="ECO:0000256" key="7">
    <source>
        <dbReference type="ARBA" id="ARBA00034754"/>
    </source>
</evidence>
<evidence type="ECO:0000256" key="4">
    <source>
        <dbReference type="ARBA" id="ARBA00022695"/>
    </source>
</evidence>
<dbReference type="EMBL" id="AORI01000011">
    <property type="protein sequence ID" value="ENY68663.1"/>
    <property type="molecule type" value="Genomic_DNA"/>
</dbReference>
<dbReference type="InterPro" id="IPR005790">
    <property type="entry name" value="DNA_polIII_delta"/>
</dbReference>
<organism evidence="11 12">
    <name type="scientific">Metamycoplasma auris 15026</name>
    <dbReference type="NCBI Taxonomy" id="1188233"/>
    <lineage>
        <taxon>Bacteria</taxon>
        <taxon>Bacillati</taxon>
        <taxon>Mycoplasmatota</taxon>
        <taxon>Mycoplasmoidales</taxon>
        <taxon>Metamycoplasmataceae</taxon>
        <taxon>Metamycoplasma</taxon>
    </lineage>
</organism>